<dbReference type="InterPro" id="IPR039761">
    <property type="entry name" value="Bms1/Tsr1"/>
</dbReference>
<evidence type="ECO:0000259" key="6">
    <source>
        <dbReference type="PROSITE" id="PS51714"/>
    </source>
</evidence>
<evidence type="ECO:0000256" key="3">
    <source>
        <dbReference type="ARBA" id="ARBA00023242"/>
    </source>
</evidence>
<evidence type="ECO:0000256" key="2">
    <source>
        <dbReference type="ARBA" id="ARBA00022517"/>
    </source>
</evidence>
<dbReference type="InterPro" id="IPR012948">
    <property type="entry name" value="AARP2CN"/>
</dbReference>
<evidence type="ECO:0000313" key="8">
    <source>
        <dbReference type="Proteomes" id="UP000265515"/>
    </source>
</evidence>
<gene>
    <name evidence="7" type="ORF">CBR_g46902</name>
</gene>
<dbReference type="InterPro" id="IPR030387">
    <property type="entry name" value="G_Bms1/Tsr1_dom"/>
</dbReference>
<evidence type="ECO:0000313" key="7">
    <source>
        <dbReference type="EMBL" id="GBG88337.1"/>
    </source>
</evidence>
<protein>
    <recommendedName>
        <fullName evidence="6">Bms1-type G domain-containing protein</fullName>
    </recommendedName>
</protein>
<dbReference type="OMA" id="MNLPRFK"/>
<evidence type="ECO:0000256" key="4">
    <source>
        <dbReference type="ARBA" id="ARBA00038288"/>
    </source>
</evidence>
<dbReference type="Pfam" id="PF04950">
    <property type="entry name" value="RIBIOP_C"/>
    <property type="match status" value="1"/>
</dbReference>
<dbReference type="GO" id="GO:0003924">
    <property type="term" value="F:GTPase activity"/>
    <property type="evidence" value="ECO:0007669"/>
    <property type="project" value="TreeGrafter"/>
</dbReference>
<proteinExistence type="inferred from homology"/>
<feature type="region of interest" description="Disordered" evidence="5">
    <location>
        <begin position="431"/>
        <end position="453"/>
    </location>
</feature>
<dbReference type="AlphaFoldDB" id="A0A388M178"/>
<evidence type="ECO:0000256" key="5">
    <source>
        <dbReference type="SAM" id="MobiDB-lite"/>
    </source>
</evidence>
<comment type="similarity">
    <text evidence="4">Belongs to the TRAFAC class translation factor GTPase superfamily. Bms1-like GTPase family. TSR1 subfamily.</text>
</comment>
<name>A0A388M178_CHABU</name>
<comment type="subcellular location">
    <subcellularLocation>
        <location evidence="1">Nucleus</location>
        <location evidence="1">Nucleolus</location>
    </subcellularLocation>
</comment>
<sequence>MGGGTIQRNKPHKARYATKGQRNSHFKAIKHGGAPFKGGMPNRQVAKSQRIQRAKTLRDQKRAELLQEKRSGGVSSGCAPRIVALIGLSAELNMRSVKQRFLSLCSADSSDIAEANLATAAHGAQQVQDWMEYDDNANEIEDEQRTSGNQEGYDDQGLITLVMARHRTRVSVIEASSKDILRSLEIVKIADMVLFFVPAVPRANSGCIDKSGMDCLTVMRAQGLPVVCGVIVGSNKAVGKKMGEAKKAAIAAVHGQLTSDVKVFAVDSNDECRQMLRHVAEQRISSPSWRSQRPHVVTEKIEILATEEEAALGSKERPGGEQREGGGGTETSTCRLFVSGYLRGRAISVNQLVHVSGLGDFQMEKIEGPPDPIPLNPRSGKSAERQKAVNGEAADMAVDVGIDVEAASAGKIRVLAEADPAIREPLVVANTPDPLAGEQTWPTESELAEASERARKMGKALRRKRRLKGLSDYQAAWIVDSDDDGEGRGDEEEADDMERLDGDEGDGEDRASGGDFDMEDDGKGDAESEMWTDEQTGTDLMDGTEDGEDGMTPAQREAEIKRLKAAAREDEEFPDEVDTPTDIPARERFAKYRGLKSFRTSPWDPKESLPREYAKIFAFDDYKRTLKHVHAKADLVDRMEVPGTVAPGTYVRLHVVGVPRAAAEALISRTVGVGLPAMAVGLLQHESKMSVLHFSLKKWDGCREPVKSKEKLTFHIGFRQFSARPIFSSDDMQMDKHKFERFLHPGRHVVGSIFSPIMFPPAPVLVFKERMGSRSAAGEDGVSSVVSGAGVSADGNDEKGMRMGTGQEPQLVATGVLRGPDADRIILKKIVLSGYPLRVHKKKAVVRFMFHNPEDVRWFRPLELWTKYGRRGRIREPVGTHGNMKCMFDGILQQRDSVCVSLYKRVYPKWPENDEDERNKSGR</sequence>
<feature type="region of interest" description="Disordered" evidence="5">
    <location>
        <begin position="1"/>
        <end position="23"/>
    </location>
</feature>
<dbReference type="PROSITE" id="PS51714">
    <property type="entry name" value="G_BMS1"/>
    <property type="match status" value="1"/>
</dbReference>
<dbReference type="OrthoDB" id="119302at2759"/>
<reference evidence="7 8" key="1">
    <citation type="journal article" date="2018" name="Cell">
        <title>The Chara Genome: Secondary Complexity and Implications for Plant Terrestrialization.</title>
        <authorList>
            <person name="Nishiyama T."/>
            <person name="Sakayama H."/>
            <person name="Vries J.D."/>
            <person name="Buschmann H."/>
            <person name="Saint-Marcoux D."/>
            <person name="Ullrich K.K."/>
            <person name="Haas F.B."/>
            <person name="Vanderstraeten L."/>
            <person name="Becker D."/>
            <person name="Lang D."/>
            <person name="Vosolsobe S."/>
            <person name="Rombauts S."/>
            <person name="Wilhelmsson P.K.I."/>
            <person name="Janitza P."/>
            <person name="Kern R."/>
            <person name="Heyl A."/>
            <person name="Rumpler F."/>
            <person name="Villalobos L.I.A.C."/>
            <person name="Clay J.M."/>
            <person name="Skokan R."/>
            <person name="Toyoda A."/>
            <person name="Suzuki Y."/>
            <person name="Kagoshima H."/>
            <person name="Schijlen E."/>
            <person name="Tajeshwar N."/>
            <person name="Catarino B."/>
            <person name="Hetherington A.J."/>
            <person name="Saltykova A."/>
            <person name="Bonnot C."/>
            <person name="Breuninger H."/>
            <person name="Symeonidi A."/>
            <person name="Radhakrishnan G.V."/>
            <person name="Van Nieuwerburgh F."/>
            <person name="Deforce D."/>
            <person name="Chang C."/>
            <person name="Karol K.G."/>
            <person name="Hedrich R."/>
            <person name="Ulvskov P."/>
            <person name="Glockner G."/>
            <person name="Delwiche C.F."/>
            <person name="Petrasek J."/>
            <person name="Van de Peer Y."/>
            <person name="Friml J."/>
            <person name="Beilby M."/>
            <person name="Dolan L."/>
            <person name="Kohara Y."/>
            <person name="Sugano S."/>
            <person name="Fujiyama A."/>
            <person name="Delaux P.-M."/>
            <person name="Quint M."/>
            <person name="TheiBen G."/>
            <person name="Hagemann M."/>
            <person name="Harholt J."/>
            <person name="Dunand C."/>
            <person name="Zachgo S."/>
            <person name="Langdale J."/>
            <person name="Maumus F."/>
            <person name="Straeten D.V.D."/>
            <person name="Gould S.B."/>
            <person name="Rensing S.A."/>
        </authorList>
    </citation>
    <scope>NUCLEOTIDE SEQUENCE [LARGE SCALE GENOMIC DNA]</scope>
    <source>
        <strain evidence="7 8">S276</strain>
    </source>
</reference>
<dbReference type="STRING" id="69332.A0A388M178"/>
<dbReference type="SMART" id="SM01362">
    <property type="entry name" value="DUF663"/>
    <property type="match status" value="1"/>
</dbReference>
<comment type="caution">
    <text evidence="7">The sequence shown here is derived from an EMBL/GenBank/DDBJ whole genome shotgun (WGS) entry which is preliminary data.</text>
</comment>
<dbReference type="EMBL" id="BFEA01000666">
    <property type="protein sequence ID" value="GBG88337.1"/>
    <property type="molecule type" value="Genomic_DNA"/>
</dbReference>
<dbReference type="GO" id="GO:0005730">
    <property type="term" value="C:nucleolus"/>
    <property type="evidence" value="ECO:0007669"/>
    <property type="project" value="UniProtKB-SubCell"/>
</dbReference>
<feature type="compositionally biased region" description="Basic and acidic residues" evidence="5">
    <location>
        <begin position="314"/>
        <end position="324"/>
    </location>
</feature>
<feature type="compositionally biased region" description="Basic residues" evidence="5">
    <location>
        <begin position="9"/>
        <end position="23"/>
    </location>
</feature>
<feature type="compositionally biased region" description="Acidic residues" evidence="5">
    <location>
        <begin position="480"/>
        <end position="496"/>
    </location>
</feature>
<keyword evidence="8" id="KW-1185">Reference proteome</keyword>
<feature type="region of interest" description="Disordered" evidence="5">
    <location>
        <begin position="307"/>
        <end position="331"/>
    </location>
</feature>
<feature type="compositionally biased region" description="Basic and acidic residues" evidence="5">
    <location>
        <begin position="497"/>
        <end position="512"/>
    </location>
</feature>
<dbReference type="InterPro" id="IPR007034">
    <property type="entry name" value="BMS1_TSR1_C"/>
</dbReference>
<dbReference type="Proteomes" id="UP000265515">
    <property type="component" value="Unassembled WGS sequence"/>
</dbReference>
<organism evidence="7 8">
    <name type="scientific">Chara braunii</name>
    <name type="common">Braun's stonewort</name>
    <dbReference type="NCBI Taxonomy" id="69332"/>
    <lineage>
        <taxon>Eukaryota</taxon>
        <taxon>Viridiplantae</taxon>
        <taxon>Streptophyta</taxon>
        <taxon>Charophyceae</taxon>
        <taxon>Charales</taxon>
        <taxon>Characeae</taxon>
        <taxon>Chara</taxon>
    </lineage>
</organism>
<keyword evidence="2" id="KW-0690">Ribosome biogenesis</keyword>
<dbReference type="GO" id="GO:0000462">
    <property type="term" value="P:maturation of SSU-rRNA from tricistronic rRNA transcript (SSU-rRNA, 5.8S rRNA, LSU-rRNA)"/>
    <property type="evidence" value="ECO:0007669"/>
    <property type="project" value="TreeGrafter"/>
</dbReference>
<evidence type="ECO:0000256" key="1">
    <source>
        <dbReference type="ARBA" id="ARBA00004604"/>
    </source>
</evidence>
<dbReference type="GO" id="GO:0000479">
    <property type="term" value="P:endonucleolytic cleavage of tricistronic rRNA transcript (SSU-rRNA, 5.8S rRNA, LSU-rRNA)"/>
    <property type="evidence" value="ECO:0007669"/>
    <property type="project" value="TreeGrafter"/>
</dbReference>
<dbReference type="GO" id="GO:0005525">
    <property type="term" value="F:GTP binding"/>
    <property type="evidence" value="ECO:0007669"/>
    <property type="project" value="TreeGrafter"/>
</dbReference>
<feature type="region of interest" description="Disordered" evidence="5">
    <location>
        <begin position="480"/>
        <end position="552"/>
    </location>
</feature>
<dbReference type="SMART" id="SM00785">
    <property type="entry name" value="AARP2CN"/>
    <property type="match status" value="1"/>
</dbReference>
<dbReference type="GO" id="GO:0030688">
    <property type="term" value="C:preribosome, small subunit precursor"/>
    <property type="evidence" value="ECO:0007669"/>
    <property type="project" value="TreeGrafter"/>
</dbReference>
<dbReference type="PANTHER" id="PTHR12858">
    <property type="entry name" value="RIBOSOME BIOGENESIS PROTEIN"/>
    <property type="match status" value="1"/>
</dbReference>
<accession>A0A388M178</accession>
<dbReference type="PANTHER" id="PTHR12858:SF1">
    <property type="entry name" value="PRE-RRNA-PROCESSING PROTEIN TSR1 HOMOLOG"/>
    <property type="match status" value="1"/>
</dbReference>
<dbReference type="Pfam" id="PF08142">
    <property type="entry name" value="AARP2CN"/>
    <property type="match status" value="1"/>
</dbReference>
<dbReference type="Gramene" id="GBG88337">
    <property type="protein sequence ID" value="GBG88337"/>
    <property type="gene ID" value="CBR_g46902"/>
</dbReference>
<dbReference type="Pfam" id="PF22298">
    <property type="entry name" value="Tsr1_G-like"/>
    <property type="match status" value="1"/>
</dbReference>
<dbReference type="GO" id="GO:0034511">
    <property type="term" value="F:U3 snoRNA binding"/>
    <property type="evidence" value="ECO:0007669"/>
    <property type="project" value="TreeGrafter"/>
</dbReference>
<keyword evidence="3" id="KW-0539">Nucleus</keyword>
<feature type="domain" description="Bms1-type G" evidence="6">
    <location>
        <begin position="79"/>
        <end position="285"/>
    </location>
</feature>